<keyword evidence="2" id="KW-1185">Reference proteome</keyword>
<dbReference type="EMBL" id="PJQM01004812">
    <property type="protein sequence ID" value="RCH83239.1"/>
    <property type="molecule type" value="Genomic_DNA"/>
</dbReference>
<dbReference type="Proteomes" id="UP000253551">
    <property type="component" value="Unassembled WGS sequence"/>
</dbReference>
<proteinExistence type="predicted"/>
<evidence type="ECO:0000313" key="2">
    <source>
        <dbReference type="Proteomes" id="UP000253551"/>
    </source>
</evidence>
<comment type="caution">
    <text evidence="1">The sequence shown here is derived from an EMBL/GenBank/DDBJ whole genome shotgun (WGS) entry which is preliminary data.</text>
</comment>
<gene>
    <name evidence="1" type="ORF">CU098_007889</name>
</gene>
<reference evidence="1 2" key="1">
    <citation type="journal article" date="2018" name="G3 (Bethesda)">
        <title>Phylogenetic and Phylogenomic Definition of Rhizopus Species.</title>
        <authorList>
            <person name="Gryganskyi A.P."/>
            <person name="Golan J."/>
            <person name="Dolatabadi S."/>
            <person name="Mondo S."/>
            <person name="Robb S."/>
            <person name="Idnurm A."/>
            <person name="Muszewska A."/>
            <person name="Steczkiewicz K."/>
            <person name="Masonjones S."/>
            <person name="Liao H.L."/>
            <person name="Gajdeczka M.T."/>
            <person name="Anike F."/>
            <person name="Vuek A."/>
            <person name="Anishchenko I.M."/>
            <person name="Voigt K."/>
            <person name="de Hoog G.S."/>
            <person name="Smith M.E."/>
            <person name="Heitman J."/>
            <person name="Vilgalys R."/>
            <person name="Stajich J.E."/>
        </authorList>
    </citation>
    <scope>NUCLEOTIDE SEQUENCE [LARGE SCALE GENOMIC DNA]</scope>
    <source>
        <strain evidence="1 2">LSU 92-RS-03</strain>
    </source>
</reference>
<feature type="non-terminal residue" evidence="1">
    <location>
        <position position="204"/>
    </location>
</feature>
<dbReference type="AlphaFoldDB" id="A0A367J092"/>
<dbReference type="STRING" id="4846.A0A367J092"/>
<protein>
    <submittedName>
        <fullName evidence="1">Uncharacterized protein</fullName>
    </submittedName>
</protein>
<name>A0A367J092_RHIST</name>
<evidence type="ECO:0000313" key="1">
    <source>
        <dbReference type="EMBL" id="RCH83239.1"/>
    </source>
</evidence>
<sequence length="204" mass="23859">MLCFLLCTCIINNKAFSEDYQLKFKPHQVEGPASPRDYLDWLNSLRKWRLQQYEKEESHVTSALDVPELHWVQTSYVQPHVMVNDLYLYDPVTNKYTVDRYLKDAEKRYGAIDSIVIWPTFPNLGCDSRNSEDYFRCLPGGTLGIRSLVQEFHSKKVKVLFPVLGWDNGTRDPQASWSYILPRLFKEYNIDGMTSDGAHFTQDY</sequence>
<accession>A0A367J092</accession>
<dbReference type="OrthoDB" id="659at2759"/>
<organism evidence="1 2">
    <name type="scientific">Rhizopus stolonifer</name>
    <name type="common">Rhizopus nigricans</name>
    <dbReference type="NCBI Taxonomy" id="4846"/>
    <lineage>
        <taxon>Eukaryota</taxon>
        <taxon>Fungi</taxon>
        <taxon>Fungi incertae sedis</taxon>
        <taxon>Mucoromycota</taxon>
        <taxon>Mucoromycotina</taxon>
        <taxon>Mucoromycetes</taxon>
        <taxon>Mucorales</taxon>
        <taxon>Mucorineae</taxon>
        <taxon>Rhizopodaceae</taxon>
        <taxon>Rhizopus</taxon>
    </lineage>
</organism>